<keyword evidence="4 7" id="KW-0233">DNA recombination</keyword>
<name>A0ABU7RJK3_9BACT</name>
<evidence type="ECO:0000256" key="5">
    <source>
        <dbReference type="ARBA" id="ARBA00023204"/>
    </source>
</evidence>
<evidence type="ECO:0000256" key="1">
    <source>
        <dbReference type="ARBA" id="ARBA00007452"/>
    </source>
</evidence>
<dbReference type="Gene3D" id="2.40.50.140">
    <property type="entry name" value="Nucleic acid-binding proteins"/>
    <property type="match status" value="1"/>
</dbReference>
<gene>
    <name evidence="7 9" type="primary">recO</name>
    <name evidence="9" type="ORF">V2H41_12915</name>
</gene>
<dbReference type="Proteomes" id="UP001357452">
    <property type="component" value="Unassembled WGS sequence"/>
</dbReference>
<dbReference type="SUPFAM" id="SSF57863">
    <property type="entry name" value="ArfGap/RecO-like zinc finger"/>
    <property type="match status" value="1"/>
</dbReference>
<comment type="function">
    <text evidence="7">Involved in DNA repair and RecF pathway recombination.</text>
</comment>
<evidence type="ECO:0000256" key="6">
    <source>
        <dbReference type="ARBA" id="ARBA00033409"/>
    </source>
</evidence>
<evidence type="ECO:0000256" key="7">
    <source>
        <dbReference type="HAMAP-Rule" id="MF_00201"/>
    </source>
</evidence>
<keyword evidence="5 7" id="KW-0234">DNA repair</keyword>
<dbReference type="RefSeq" id="WP_330975581.1">
    <property type="nucleotide sequence ID" value="NZ_JAZGLY010000009.1"/>
</dbReference>
<dbReference type="InterPro" id="IPR003717">
    <property type="entry name" value="RecO"/>
</dbReference>
<proteinExistence type="inferred from homology"/>
<dbReference type="HAMAP" id="MF_00201">
    <property type="entry name" value="RecO"/>
    <property type="match status" value="1"/>
</dbReference>
<evidence type="ECO:0000313" key="9">
    <source>
        <dbReference type="EMBL" id="MEE6188175.1"/>
    </source>
</evidence>
<comment type="caution">
    <text evidence="9">The sequence shown here is derived from an EMBL/GenBank/DDBJ whole genome shotgun (WGS) entry which is preliminary data.</text>
</comment>
<dbReference type="EMBL" id="JAZGLY010000009">
    <property type="protein sequence ID" value="MEE6188175.1"/>
    <property type="molecule type" value="Genomic_DNA"/>
</dbReference>
<evidence type="ECO:0000256" key="4">
    <source>
        <dbReference type="ARBA" id="ARBA00023172"/>
    </source>
</evidence>
<evidence type="ECO:0000256" key="3">
    <source>
        <dbReference type="ARBA" id="ARBA00022763"/>
    </source>
</evidence>
<evidence type="ECO:0000313" key="10">
    <source>
        <dbReference type="Proteomes" id="UP001357452"/>
    </source>
</evidence>
<accession>A0ABU7RJK3</accession>
<keyword evidence="10" id="KW-1185">Reference proteome</keyword>
<organism evidence="9 10">
    <name type="scientific">Niabella digestorum</name>
    <dbReference type="NCBI Taxonomy" id="3117701"/>
    <lineage>
        <taxon>Bacteria</taxon>
        <taxon>Pseudomonadati</taxon>
        <taxon>Bacteroidota</taxon>
        <taxon>Chitinophagia</taxon>
        <taxon>Chitinophagales</taxon>
        <taxon>Chitinophagaceae</taxon>
        <taxon>Niabella</taxon>
    </lineage>
</organism>
<dbReference type="PANTHER" id="PTHR33991:SF1">
    <property type="entry name" value="DNA REPAIR PROTEIN RECO"/>
    <property type="match status" value="1"/>
</dbReference>
<protein>
    <recommendedName>
        <fullName evidence="2 7">DNA repair protein RecO</fullName>
    </recommendedName>
    <alternativeName>
        <fullName evidence="6 7">Recombination protein O</fullName>
    </alternativeName>
</protein>
<dbReference type="InterPro" id="IPR037278">
    <property type="entry name" value="ARFGAP/RecO"/>
</dbReference>
<dbReference type="Pfam" id="PF11967">
    <property type="entry name" value="RecO_N"/>
    <property type="match status" value="1"/>
</dbReference>
<dbReference type="InterPro" id="IPR012340">
    <property type="entry name" value="NA-bd_OB-fold"/>
</dbReference>
<comment type="similarity">
    <text evidence="1 7">Belongs to the RecO family.</text>
</comment>
<dbReference type="InterPro" id="IPR042242">
    <property type="entry name" value="RecO_C"/>
</dbReference>
<dbReference type="NCBIfam" id="TIGR00613">
    <property type="entry name" value="reco"/>
    <property type="match status" value="1"/>
</dbReference>
<dbReference type="Gene3D" id="1.20.1440.120">
    <property type="entry name" value="Recombination protein O, C-terminal domain"/>
    <property type="match status" value="1"/>
</dbReference>
<dbReference type="PANTHER" id="PTHR33991">
    <property type="entry name" value="DNA REPAIR PROTEIN RECO"/>
    <property type="match status" value="1"/>
</dbReference>
<evidence type="ECO:0000256" key="2">
    <source>
        <dbReference type="ARBA" id="ARBA00021310"/>
    </source>
</evidence>
<dbReference type="InterPro" id="IPR022572">
    <property type="entry name" value="DNA_rep/recomb_RecO_N"/>
</dbReference>
<dbReference type="SUPFAM" id="SSF50249">
    <property type="entry name" value="Nucleic acid-binding proteins"/>
    <property type="match status" value="1"/>
</dbReference>
<keyword evidence="3 7" id="KW-0227">DNA damage</keyword>
<evidence type="ECO:0000259" key="8">
    <source>
        <dbReference type="Pfam" id="PF11967"/>
    </source>
</evidence>
<sequence>MTDKIHKTKGIVLRNVKYGETSLIVAVYTELFGLQSYLLNGIRTTSKKGANKAAFFQPGAILDMEVYHNEFKQLNRVKEYRWSYMYQNVFTDVLKNGVAAYMIELLSKCLHQPESNYGLFGFMEDCLLLLDSCTDKVMANFPVFFATHLTAFFGFSPRSATPEVLQSDRMLFDIEEGCFTTETVFHSRYLERKSALVLAELLQTRHPHELAEINANAQIRRQILDAMEYYYSLHLQNFGKMKTLPVLKELMA</sequence>
<reference evidence="9 10" key="1">
    <citation type="submission" date="2024-01" db="EMBL/GenBank/DDBJ databases">
        <title>Niabella digestum sp. nov., isolated from waste digestion system.</title>
        <authorList>
            <person name="Zhang L."/>
        </authorList>
    </citation>
    <scope>NUCLEOTIDE SEQUENCE [LARGE SCALE GENOMIC DNA]</scope>
    <source>
        <strain evidence="9 10">A18</strain>
    </source>
</reference>
<dbReference type="Pfam" id="PF02565">
    <property type="entry name" value="RecO_C"/>
    <property type="match status" value="1"/>
</dbReference>
<feature type="domain" description="DNA replication/recombination mediator RecO N-terminal" evidence="8">
    <location>
        <begin position="5"/>
        <end position="82"/>
    </location>
</feature>